<keyword evidence="1" id="KW-1133">Transmembrane helix</keyword>
<evidence type="ECO:0000313" key="2">
    <source>
        <dbReference type="EMBL" id="CAD8754993.1"/>
    </source>
</evidence>
<proteinExistence type="predicted"/>
<protein>
    <submittedName>
        <fullName evidence="2">Uncharacterized protein</fullName>
    </submittedName>
</protein>
<accession>A0A7S0Y3D2</accession>
<feature type="transmembrane region" description="Helical" evidence="1">
    <location>
        <begin position="12"/>
        <end position="29"/>
    </location>
</feature>
<evidence type="ECO:0000256" key="1">
    <source>
        <dbReference type="SAM" id="Phobius"/>
    </source>
</evidence>
<keyword evidence="1" id="KW-0812">Transmembrane</keyword>
<keyword evidence="1" id="KW-0472">Membrane</keyword>
<organism evidence="2">
    <name type="scientific">Hemiselmis andersenii</name>
    <name type="common">Cryptophyte alga</name>
    <dbReference type="NCBI Taxonomy" id="464988"/>
    <lineage>
        <taxon>Eukaryota</taxon>
        <taxon>Cryptophyceae</taxon>
        <taxon>Cryptomonadales</taxon>
        <taxon>Hemiselmidaceae</taxon>
        <taxon>Hemiselmis</taxon>
    </lineage>
</organism>
<dbReference type="AlphaFoldDB" id="A0A7S0Y3D2"/>
<feature type="transmembrane region" description="Helical" evidence="1">
    <location>
        <begin position="133"/>
        <end position="152"/>
    </location>
</feature>
<sequence>MAESQSPLFWVYRASALIFVGIVVVAAVCDNSGGAHTRTIGLSEAATATSSAALGAARTATSQKALLDMKASPHSLVSTLAGNATAPAAAAPAAAPAAVAAAVAAKGEDKGKKADGGGDQGPNISQIWAVREWFVNIAALALVCGILGLLGICCVTQRGCYIHDTYLDKDKHQIIPEDEEIILPGDTSKV</sequence>
<reference evidence="2" key="1">
    <citation type="submission" date="2021-01" db="EMBL/GenBank/DDBJ databases">
        <authorList>
            <person name="Corre E."/>
            <person name="Pelletier E."/>
            <person name="Niang G."/>
            <person name="Scheremetjew M."/>
            <person name="Finn R."/>
            <person name="Kale V."/>
            <person name="Holt S."/>
            <person name="Cochrane G."/>
            <person name="Meng A."/>
            <person name="Brown T."/>
            <person name="Cohen L."/>
        </authorList>
    </citation>
    <scope>NUCLEOTIDE SEQUENCE</scope>
    <source>
        <strain evidence="2">CCMP441</strain>
    </source>
</reference>
<gene>
    <name evidence="2" type="ORF">HAND1043_LOCUS21501</name>
</gene>
<name>A0A7S0Y3D2_HEMAN</name>
<dbReference type="EMBL" id="HBFK01035489">
    <property type="protein sequence ID" value="CAD8754993.1"/>
    <property type="molecule type" value="Transcribed_RNA"/>
</dbReference>